<comment type="similarity">
    <text evidence="2 7">Belongs to the class-I pyridoxal-phosphate-dependent aminotransferase family.</text>
</comment>
<dbReference type="PRINTS" id="PR00799">
    <property type="entry name" value="TRANSAMINASE"/>
</dbReference>
<gene>
    <name evidence="10" type="primary">tyrB2</name>
    <name evidence="10" type="ORF">HMPREF0602_1590</name>
</gene>
<dbReference type="FunFam" id="3.90.1150.10:FF:000001">
    <property type="entry name" value="Aspartate aminotransferase"/>
    <property type="match status" value="1"/>
</dbReference>
<evidence type="ECO:0000313" key="10">
    <source>
        <dbReference type="EMBL" id="EFM03909.1"/>
    </source>
</evidence>
<dbReference type="CDD" id="cd00609">
    <property type="entry name" value="AAT_like"/>
    <property type="match status" value="1"/>
</dbReference>
<dbReference type="PANTHER" id="PTHR11879:SF22">
    <property type="entry name" value="ASPARTATE AMINOTRANSFERASE, MITOCHONDRIAL"/>
    <property type="match status" value="1"/>
</dbReference>
<comment type="cofactor">
    <cofactor evidence="1 7">
        <name>pyridoxal 5'-phosphate</name>
        <dbReference type="ChEBI" id="CHEBI:597326"/>
    </cofactor>
</comment>
<evidence type="ECO:0000256" key="3">
    <source>
        <dbReference type="ARBA" id="ARBA00011738"/>
    </source>
</evidence>
<organism evidence="10 11">
    <name type="scientific">Neisseria meningitidis serogroup B (strain ATCC 13091 / M2091)</name>
    <dbReference type="NCBI Taxonomy" id="862513"/>
    <lineage>
        <taxon>Bacteria</taxon>
        <taxon>Pseudomonadati</taxon>
        <taxon>Pseudomonadota</taxon>
        <taxon>Betaproteobacteria</taxon>
        <taxon>Neisseriales</taxon>
        <taxon>Neisseriaceae</taxon>
        <taxon>Neisseria</taxon>
    </lineage>
</organism>
<evidence type="ECO:0000259" key="9">
    <source>
        <dbReference type="Pfam" id="PF00155"/>
    </source>
</evidence>
<accession>E0NAQ8</accession>
<sequence length="424" mass="47088">MRLFPARVKQRKIGKPELSSVPIKEQAMFFKHIEAAPADPILGLGEAFKAETRPEKVNLGIGVYKDASGATPIVKAVKEAEKHLLESETTKNYLTIDGVADYNEQTQILLFGKDHEIIASRRAKTAQSLGGTGALRIAAEFAKRQLNAQTVWISNPTWPNHNAIAKAVGIQDKPYRYYDAAKHGLDWDGMIEDLSQAQKGDIVLLHGCCHNPTGIDPTPEQWETLAKLSAEKGWLPLFDFAYQGFGNGLEEDAYGLRVFLKHNTELLIASSYSKNFGMYNERVGAFTLVAEDEETAARAHSQVKTIIRTLYSNPASHGANTIALVLKNDDLKAQWIAELDEMRGRIKAMRQKFVELLKAKGATQDFDFIIEQNGMFSFSGLTPEQVDRLKNEFAIYAVRSGRINVAGITADNIDYLCESIVKVL</sequence>
<dbReference type="EC" id="2.6.1.-" evidence="7"/>
<dbReference type="InterPro" id="IPR004839">
    <property type="entry name" value="Aminotransferase_I/II_large"/>
</dbReference>
<dbReference type="PROSITE" id="PS00105">
    <property type="entry name" value="AA_TRANSFER_CLASS_1"/>
    <property type="match status" value="1"/>
</dbReference>
<keyword evidence="5 7" id="KW-0808">Transferase</keyword>
<dbReference type="FunFam" id="3.40.640.10:FF:000015">
    <property type="entry name" value="Aspartate aminotransferase"/>
    <property type="match status" value="1"/>
</dbReference>
<name>E0NAQ8_NEIM3</name>
<evidence type="ECO:0000256" key="1">
    <source>
        <dbReference type="ARBA" id="ARBA00001933"/>
    </source>
</evidence>
<evidence type="ECO:0000256" key="2">
    <source>
        <dbReference type="ARBA" id="ARBA00007441"/>
    </source>
</evidence>
<dbReference type="Gene3D" id="3.90.1150.10">
    <property type="entry name" value="Aspartate Aminotransferase, domain 1"/>
    <property type="match status" value="1"/>
</dbReference>
<feature type="coiled-coil region" evidence="8">
    <location>
        <begin position="332"/>
        <end position="359"/>
    </location>
</feature>
<dbReference type="InterPro" id="IPR015421">
    <property type="entry name" value="PyrdxlP-dep_Trfase_major"/>
</dbReference>
<evidence type="ECO:0000313" key="11">
    <source>
        <dbReference type="Proteomes" id="UP000005526"/>
    </source>
</evidence>
<dbReference type="PANTHER" id="PTHR11879">
    <property type="entry name" value="ASPARTATE AMINOTRANSFERASE"/>
    <property type="match status" value="1"/>
</dbReference>
<dbReference type="HOGENOM" id="CLU_032440_0_1_4"/>
<proteinExistence type="inferred from homology"/>
<dbReference type="Gene3D" id="3.40.640.10">
    <property type="entry name" value="Type I PLP-dependent aspartate aminotransferase-like (Major domain)"/>
    <property type="match status" value="1"/>
</dbReference>
<dbReference type="SUPFAM" id="SSF53383">
    <property type="entry name" value="PLP-dependent transferases"/>
    <property type="match status" value="1"/>
</dbReference>
<dbReference type="Pfam" id="PF00155">
    <property type="entry name" value="Aminotran_1_2"/>
    <property type="match status" value="1"/>
</dbReference>
<comment type="subunit">
    <text evidence="3">Homodimer.</text>
</comment>
<dbReference type="AlphaFoldDB" id="E0NAQ8"/>
<dbReference type="NCBIfam" id="NF006719">
    <property type="entry name" value="PRK09257.1"/>
    <property type="match status" value="1"/>
</dbReference>
<evidence type="ECO:0000256" key="6">
    <source>
        <dbReference type="ARBA" id="ARBA00022898"/>
    </source>
</evidence>
<dbReference type="InterPro" id="IPR000796">
    <property type="entry name" value="Asp_trans"/>
</dbReference>
<reference evidence="10 11" key="1">
    <citation type="submission" date="2010-07" db="EMBL/GenBank/DDBJ databases">
        <authorList>
            <person name="Muzny D."/>
            <person name="Qin X."/>
            <person name="Deng J."/>
            <person name="Jiang H."/>
            <person name="Liu Y."/>
            <person name="Qu J."/>
            <person name="Song X.-Z."/>
            <person name="Zhang L."/>
            <person name="Thornton R."/>
            <person name="Coyle M."/>
            <person name="Francisco L."/>
            <person name="Jackson L."/>
            <person name="Javaid M."/>
            <person name="Korchina V."/>
            <person name="Kovar C."/>
            <person name="Mata R."/>
            <person name="Mathew T."/>
            <person name="Ngo R."/>
            <person name="Nguyen L."/>
            <person name="Nguyen N."/>
            <person name="Okwuonu G."/>
            <person name="Ongeri F."/>
            <person name="Pham C."/>
            <person name="Simmons D."/>
            <person name="Wilczek-Boney K."/>
            <person name="Hale W."/>
            <person name="Jakkamsetti A."/>
            <person name="Pham P."/>
            <person name="Ruth R."/>
            <person name="San Lucas F."/>
            <person name="Warren J."/>
            <person name="Zhang J."/>
            <person name="Zhao Z."/>
            <person name="Zhou C."/>
            <person name="Zhu D."/>
            <person name="Lee S."/>
            <person name="Bess C."/>
            <person name="Blankenburg K."/>
            <person name="Forbes L."/>
            <person name="Fu Q."/>
            <person name="Gubbala S."/>
            <person name="Hirani K."/>
            <person name="Jayaseelan J.C."/>
            <person name="Lara F."/>
            <person name="Munidasa M."/>
            <person name="Palculict T."/>
            <person name="Patil S."/>
            <person name="Pu L.-L."/>
            <person name="Saada N."/>
            <person name="Tang L."/>
            <person name="Weissenberger G."/>
            <person name="Zhu Y."/>
            <person name="Hemphill L."/>
            <person name="Shang Y."/>
            <person name="Youmans B."/>
            <person name="Ayvaz T."/>
            <person name="Ross M."/>
            <person name="Santibanez J."/>
            <person name="Aqrawi P."/>
            <person name="Gross S."/>
            <person name="Joshi V."/>
            <person name="Fowler G."/>
            <person name="Nazareth L."/>
            <person name="Reid J."/>
            <person name="Worley K."/>
            <person name="Petrosino J."/>
            <person name="Highlander S."/>
            <person name="Gibbs R."/>
        </authorList>
    </citation>
    <scope>NUCLEOTIDE SEQUENCE [LARGE SCALE GENOMIC DNA]</scope>
    <source>
        <strain evidence="10 11">ATCC 13091</strain>
    </source>
</reference>
<keyword evidence="6" id="KW-0663">Pyridoxal phosphate</keyword>
<feature type="domain" description="Aminotransferase class I/classII large" evidence="9">
    <location>
        <begin position="55"/>
        <end position="420"/>
    </location>
</feature>
<dbReference type="Proteomes" id="UP000005526">
    <property type="component" value="Unassembled WGS sequence"/>
</dbReference>
<dbReference type="GO" id="GO:0033585">
    <property type="term" value="P:L-phenylalanine biosynthetic process from chorismate via phenylpyruvate"/>
    <property type="evidence" value="ECO:0007669"/>
    <property type="project" value="TreeGrafter"/>
</dbReference>
<dbReference type="GO" id="GO:0004838">
    <property type="term" value="F:L-tyrosine-2-oxoglutarate transaminase activity"/>
    <property type="evidence" value="ECO:0007669"/>
    <property type="project" value="TreeGrafter"/>
</dbReference>
<keyword evidence="4 7" id="KW-0032">Aminotransferase</keyword>
<dbReference type="GO" id="GO:0030170">
    <property type="term" value="F:pyridoxal phosphate binding"/>
    <property type="evidence" value="ECO:0007669"/>
    <property type="project" value="InterPro"/>
</dbReference>
<dbReference type="InterPro" id="IPR015422">
    <property type="entry name" value="PyrdxlP-dep_Trfase_small"/>
</dbReference>
<evidence type="ECO:0000256" key="5">
    <source>
        <dbReference type="ARBA" id="ARBA00022679"/>
    </source>
</evidence>
<evidence type="ECO:0000256" key="7">
    <source>
        <dbReference type="RuleBase" id="RU000481"/>
    </source>
</evidence>
<protein>
    <recommendedName>
        <fullName evidence="7">Aminotransferase</fullName>
        <ecNumber evidence="7">2.6.1.-</ecNumber>
    </recommendedName>
</protein>
<dbReference type="GO" id="GO:0005829">
    <property type="term" value="C:cytosol"/>
    <property type="evidence" value="ECO:0007669"/>
    <property type="project" value="TreeGrafter"/>
</dbReference>
<evidence type="ECO:0000256" key="4">
    <source>
        <dbReference type="ARBA" id="ARBA00022576"/>
    </source>
</evidence>
<dbReference type="InterPro" id="IPR004838">
    <property type="entry name" value="NHTrfase_class1_PyrdxlP-BS"/>
</dbReference>
<dbReference type="EMBL" id="AEEF01000078">
    <property type="protein sequence ID" value="EFM03909.1"/>
    <property type="molecule type" value="Genomic_DNA"/>
</dbReference>
<keyword evidence="8" id="KW-0175">Coiled coil</keyword>
<dbReference type="GO" id="GO:0042802">
    <property type="term" value="F:identical protein binding"/>
    <property type="evidence" value="ECO:0007669"/>
    <property type="project" value="TreeGrafter"/>
</dbReference>
<evidence type="ECO:0000256" key="8">
    <source>
        <dbReference type="SAM" id="Coils"/>
    </source>
</evidence>
<comment type="caution">
    <text evidence="10">The sequence shown here is derived from an EMBL/GenBank/DDBJ whole genome shotgun (WGS) entry which is preliminary data.</text>
</comment>
<dbReference type="InterPro" id="IPR015424">
    <property type="entry name" value="PyrdxlP-dep_Trfase"/>
</dbReference>